<organism evidence="2 3">
    <name type="scientific">Pseudanabaena frigida</name>
    <dbReference type="NCBI Taxonomy" id="945775"/>
    <lineage>
        <taxon>Bacteria</taxon>
        <taxon>Bacillati</taxon>
        <taxon>Cyanobacteriota</taxon>
        <taxon>Cyanophyceae</taxon>
        <taxon>Pseudanabaenales</taxon>
        <taxon>Pseudanabaenaceae</taxon>
        <taxon>Pseudanabaena</taxon>
    </lineage>
</organism>
<gene>
    <name evidence="2" type="ORF">DCF19_05790</name>
</gene>
<dbReference type="Proteomes" id="UP000249467">
    <property type="component" value="Unassembled WGS sequence"/>
</dbReference>
<accession>A0A2W4WFW8</accession>
<keyword evidence="1" id="KW-0812">Transmembrane</keyword>
<name>A0A2W4WFW8_9CYAN</name>
<keyword evidence="1" id="KW-1133">Transmembrane helix</keyword>
<evidence type="ECO:0000313" key="2">
    <source>
        <dbReference type="EMBL" id="PZO43450.1"/>
    </source>
</evidence>
<evidence type="ECO:0000313" key="3">
    <source>
        <dbReference type="Proteomes" id="UP000249467"/>
    </source>
</evidence>
<protein>
    <submittedName>
        <fullName evidence="2">Uncharacterized protein</fullName>
    </submittedName>
</protein>
<reference evidence="2 3" key="1">
    <citation type="submission" date="2018-04" db="EMBL/GenBank/DDBJ databases">
        <authorList>
            <person name="Go L.Y."/>
            <person name="Mitchell J.A."/>
        </authorList>
    </citation>
    <scope>NUCLEOTIDE SEQUENCE [LARGE SCALE GENOMIC DNA]</scope>
    <source>
        <strain evidence="2">ULC066bin1</strain>
    </source>
</reference>
<comment type="caution">
    <text evidence="2">The sequence shown here is derived from an EMBL/GenBank/DDBJ whole genome shotgun (WGS) entry which is preliminary data.</text>
</comment>
<evidence type="ECO:0000256" key="1">
    <source>
        <dbReference type="SAM" id="Phobius"/>
    </source>
</evidence>
<reference evidence="2 3" key="2">
    <citation type="submission" date="2018-06" db="EMBL/GenBank/DDBJ databases">
        <title>Metagenomic assembly of (sub)arctic Cyanobacteria and their associated microbiome from non-axenic cultures.</title>
        <authorList>
            <person name="Baurain D."/>
        </authorList>
    </citation>
    <scope>NUCLEOTIDE SEQUENCE [LARGE SCALE GENOMIC DNA]</scope>
    <source>
        <strain evidence="2">ULC066bin1</strain>
    </source>
</reference>
<dbReference type="AlphaFoldDB" id="A0A2W4WFW8"/>
<feature type="transmembrane region" description="Helical" evidence="1">
    <location>
        <begin position="35"/>
        <end position="58"/>
    </location>
</feature>
<proteinExistence type="predicted"/>
<sequence length="62" mass="6782">MNRTLFIGILVVIGLMVLASSLPNKFYGANDRKFIIITIVTCIVSAIGLAVFFSVPFLTAKY</sequence>
<keyword evidence="1" id="KW-0472">Membrane</keyword>
<dbReference type="EMBL" id="QBML01000005">
    <property type="protein sequence ID" value="PZO43450.1"/>
    <property type="molecule type" value="Genomic_DNA"/>
</dbReference>